<protein>
    <submittedName>
        <fullName evidence="7">Uncharacterized protein</fullName>
    </submittedName>
</protein>
<comment type="caution">
    <text evidence="7">The sequence shown here is derived from an EMBL/GenBank/DDBJ whole genome shotgun (WGS) entry which is preliminary data.</text>
</comment>
<accession>A0A2T9YSZ3</accession>
<dbReference type="InterPro" id="IPR048258">
    <property type="entry name" value="Cyclins_cyclin-box"/>
</dbReference>
<dbReference type="SMART" id="SM00385">
    <property type="entry name" value="CYCLIN"/>
    <property type="match status" value="2"/>
</dbReference>
<evidence type="ECO:0000259" key="6">
    <source>
        <dbReference type="SMART" id="SM01332"/>
    </source>
</evidence>
<dbReference type="GO" id="GO:0051301">
    <property type="term" value="P:cell division"/>
    <property type="evidence" value="ECO:0007669"/>
    <property type="project" value="UniProtKB-KW"/>
</dbReference>
<organism evidence="7 8">
    <name type="scientific">Smittium simulii</name>
    <dbReference type="NCBI Taxonomy" id="133385"/>
    <lineage>
        <taxon>Eukaryota</taxon>
        <taxon>Fungi</taxon>
        <taxon>Fungi incertae sedis</taxon>
        <taxon>Zoopagomycota</taxon>
        <taxon>Kickxellomycotina</taxon>
        <taxon>Harpellomycetes</taxon>
        <taxon>Harpellales</taxon>
        <taxon>Legeriomycetaceae</taxon>
        <taxon>Smittium</taxon>
    </lineage>
</organism>
<gene>
    <name evidence="7" type="ORF">BB561_001849</name>
</gene>
<evidence type="ECO:0000259" key="5">
    <source>
        <dbReference type="SMART" id="SM00385"/>
    </source>
</evidence>
<dbReference type="OrthoDB" id="5590282at2759"/>
<dbReference type="Pfam" id="PF02984">
    <property type="entry name" value="Cyclin_C"/>
    <property type="match status" value="1"/>
</dbReference>
<feature type="domain" description="Cyclin-like" evidence="5">
    <location>
        <begin position="265"/>
        <end position="349"/>
    </location>
</feature>
<dbReference type="PANTHER" id="PTHR10177">
    <property type="entry name" value="CYCLINS"/>
    <property type="match status" value="1"/>
</dbReference>
<dbReference type="SMART" id="SM01332">
    <property type="entry name" value="Cyclin_C"/>
    <property type="match status" value="1"/>
</dbReference>
<dbReference type="EMBL" id="MBFR01000058">
    <property type="protein sequence ID" value="PVU95384.1"/>
    <property type="molecule type" value="Genomic_DNA"/>
</dbReference>
<dbReference type="InterPro" id="IPR004367">
    <property type="entry name" value="Cyclin_C-dom"/>
</dbReference>
<keyword evidence="8" id="KW-1185">Reference proteome</keyword>
<dbReference type="InterPro" id="IPR036915">
    <property type="entry name" value="Cyclin-like_sf"/>
</dbReference>
<dbReference type="AlphaFoldDB" id="A0A2T9YSZ3"/>
<evidence type="ECO:0000313" key="8">
    <source>
        <dbReference type="Proteomes" id="UP000245383"/>
    </source>
</evidence>
<evidence type="ECO:0000256" key="4">
    <source>
        <dbReference type="RuleBase" id="RU000383"/>
    </source>
</evidence>
<keyword evidence="3" id="KW-0131">Cell cycle</keyword>
<feature type="domain" description="Cyclin C-terminal" evidence="6">
    <location>
        <begin position="358"/>
        <end position="474"/>
    </location>
</feature>
<comment type="similarity">
    <text evidence="4">Belongs to the cyclin family.</text>
</comment>
<dbReference type="PROSITE" id="PS00292">
    <property type="entry name" value="CYCLINS"/>
    <property type="match status" value="1"/>
</dbReference>
<dbReference type="InterPro" id="IPR039361">
    <property type="entry name" value="Cyclin"/>
</dbReference>
<dbReference type="InterPro" id="IPR006671">
    <property type="entry name" value="Cyclin_N"/>
</dbReference>
<evidence type="ECO:0000256" key="2">
    <source>
        <dbReference type="ARBA" id="ARBA00023127"/>
    </source>
</evidence>
<dbReference type="FunFam" id="1.10.472.10:FF:000001">
    <property type="entry name" value="G2/mitotic-specific cyclin"/>
    <property type="match status" value="1"/>
</dbReference>
<dbReference type="Pfam" id="PF00134">
    <property type="entry name" value="Cyclin_N"/>
    <property type="match status" value="1"/>
</dbReference>
<evidence type="ECO:0000313" key="7">
    <source>
        <dbReference type="EMBL" id="PVU95384.1"/>
    </source>
</evidence>
<proteinExistence type="inferred from homology"/>
<evidence type="ECO:0000256" key="1">
    <source>
        <dbReference type="ARBA" id="ARBA00022618"/>
    </source>
</evidence>
<keyword evidence="2 4" id="KW-0195">Cyclin</keyword>
<dbReference type="STRING" id="133385.A0A2T9YSZ3"/>
<dbReference type="Proteomes" id="UP000245383">
    <property type="component" value="Unassembled WGS sequence"/>
</dbReference>
<dbReference type="InterPro" id="IPR013763">
    <property type="entry name" value="Cyclin-like_dom"/>
</dbReference>
<evidence type="ECO:0000256" key="3">
    <source>
        <dbReference type="ARBA" id="ARBA00023306"/>
    </source>
</evidence>
<sequence length="541" mass="60428">MSYKAIPRPSFQNDSLPAAATLSNHNIPASIYSLQPQLDLSSSAIPEPSNRSSKRKLSSAIPLNISTKTNLALSTHVIPALHKNFLPSSKKFKQTASRKNPSSNILSNSSPIKFYSSSLSSTTCKITKTASIDNTFLLNSFSSNSQSSNSLYQQSLIPSASTLLSLKIGISLSNPPSLVYNIPSNNHNLPNSISYLHPLSSAAKLPLSKFSYLDQEDSADPLMVSEYISDIIQYLLENEKKNMPDPNYIAKQPEISWQMRKALVNWVIKVHYHFQMFPETLFLAINLIDRFLSKRFVAANKLQLVGLVSLFIASKYEEMSTKPIADFLLVANSTYSEKDFLTAERFLLRVIDYNLSFCGPLTFLRRVSKADNYNLKNRTLAKYFMEISLVDHSFLPFPPSLIAAASFYTARLLSDVNEWSPIFSFLSSYSLHQLLPCVNAFVRYLVNTPASSKDTLTLKYSQKCYYYASSISQKWAAQLSSPKHLSCPSILPISCTCLSCIRPNCNINSASHNCFYPQNTTSIQKSTSRSSHPDDITSPCF</sequence>
<name>A0A2T9YSZ3_9FUNG</name>
<reference evidence="7 8" key="1">
    <citation type="journal article" date="2018" name="MBio">
        <title>Comparative Genomics Reveals the Core Gene Toolbox for the Fungus-Insect Symbiosis.</title>
        <authorList>
            <person name="Wang Y."/>
            <person name="Stata M."/>
            <person name="Wang W."/>
            <person name="Stajich J.E."/>
            <person name="White M.M."/>
            <person name="Moncalvo J.M."/>
        </authorList>
    </citation>
    <scope>NUCLEOTIDE SEQUENCE [LARGE SCALE GENOMIC DNA]</scope>
    <source>
        <strain evidence="7 8">SWE-8-4</strain>
    </source>
</reference>
<keyword evidence="1" id="KW-0132">Cell division</keyword>
<feature type="domain" description="Cyclin-like" evidence="5">
    <location>
        <begin position="362"/>
        <end position="443"/>
    </location>
</feature>
<dbReference type="SUPFAM" id="SSF47954">
    <property type="entry name" value="Cyclin-like"/>
    <property type="match status" value="2"/>
</dbReference>
<dbReference type="Gene3D" id="1.10.472.10">
    <property type="entry name" value="Cyclin-like"/>
    <property type="match status" value="2"/>
</dbReference>